<dbReference type="EMBL" id="JARKIB010000394">
    <property type="protein sequence ID" value="KAJ7711505.1"/>
    <property type="molecule type" value="Genomic_DNA"/>
</dbReference>
<gene>
    <name evidence="2" type="ORF">B0H16DRAFT_1745118</name>
</gene>
<reference evidence="2" key="1">
    <citation type="submission" date="2023-03" db="EMBL/GenBank/DDBJ databases">
        <title>Massive genome expansion in bonnet fungi (Mycena s.s.) driven by repeated elements and novel gene families across ecological guilds.</title>
        <authorList>
            <consortium name="Lawrence Berkeley National Laboratory"/>
            <person name="Harder C.B."/>
            <person name="Miyauchi S."/>
            <person name="Viragh M."/>
            <person name="Kuo A."/>
            <person name="Thoen E."/>
            <person name="Andreopoulos B."/>
            <person name="Lu D."/>
            <person name="Skrede I."/>
            <person name="Drula E."/>
            <person name="Henrissat B."/>
            <person name="Morin E."/>
            <person name="Kohler A."/>
            <person name="Barry K."/>
            <person name="LaButti K."/>
            <person name="Morin E."/>
            <person name="Salamov A."/>
            <person name="Lipzen A."/>
            <person name="Mereny Z."/>
            <person name="Hegedus B."/>
            <person name="Baldrian P."/>
            <person name="Stursova M."/>
            <person name="Weitz H."/>
            <person name="Taylor A."/>
            <person name="Grigoriev I.V."/>
            <person name="Nagy L.G."/>
            <person name="Martin F."/>
            <person name="Kauserud H."/>
        </authorList>
    </citation>
    <scope>NUCLEOTIDE SEQUENCE</scope>
    <source>
        <strain evidence="2">CBHHK182m</strain>
    </source>
</reference>
<accession>A0AAD7H478</accession>
<sequence length="242" mass="27521">MPPGRKPLDPAIKAERRRASLCRYAEKSGRTVKLYVWLQGLRAAATDSPQIQASAHRRALQSAAKYREKNRTAIREADELRRAQKYIDEAGLEAFDQKTLRKSKPRTQEEREGPRGRGAQFRQSQSQFRFRNHCDPPLYERCPYRSPHVNVPPPMQYDGTAVKIWEDPGPGVQRRFSRNSHPSPHDRPDVVPHPAALPHQKTYPSYTLPSGVEPSSSAPLLPCAPFAQALPRIHRRRLNADA</sequence>
<organism evidence="2 3">
    <name type="scientific">Mycena metata</name>
    <dbReference type="NCBI Taxonomy" id="1033252"/>
    <lineage>
        <taxon>Eukaryota</taxon>
        <taxon>Fungi</taxon>
        <taxon>Dikarya</taxon>
        <taxon>Basidiomycota</taxon>
        <taxon>Agaricomycotina</taxon>
        <taxon>Agaricomycetes</taxon>
        <taxon>Agaricomycetidae</taxon>
        <taxon>Agaricales</taxon>
        <taxon>Marasmiineae</taxon>
        <taxon>Mycenaceae</taxon>
        <taxon>Mycena</taxon>
    </lineage>
</organism>
<feature type="compositionally biased region" description="Basic and acidic residues" evidence="1">
    <location>
        <begin position="106"/>
        <end position="115"/>
    </location>
</feature>
<evidence type="ECO:0000313" key="3">
    <source>
        <dbReference type="Proteomes" id="UP001215598"/>
    </source>
</evidence>
<feature type="region of interest" description="Disordered" evidence="1">
    <location>
        <begin position="96"/>
        <end position="126"/>
    </location>
</feature>
<evidence type="ECO:0000313" key="2">
    <source>
        <dbReference type="EMBL" id="KAJ7711505.1"/>
    </source>
</evidence>
<dbReference type="AlphaFoldDB" id="A0AAD7H478"/>
<keyword evidence="3" id="KW-1185">Reference proteome</keyword>
<dbReference type="Proteomes" id="UP001215598">
    <property type="component" value="Unassembled WGS sequence"/>
</dbReference>
<evidence type="ECO:0000256" key="1">
    <source>
        <dbReference type="SAM" id="MobiDB-lite"/>
    </source>
</evidence>
<name>A0AAD7H478_9AGAR</name>
<feature type="region of interest" description="Disordered" evidence="1">
    <location>
        <begin position="168"/>
        <end position="211"/>
    </location>
</feature>
<protein>
    <submittedName>
        <fullName evidence="2">Uncharacterized protein</fullName>
    </submittedName>
</protein>
<proteinExistence type="predicted"/>
<comment type="caution">
    <text evidence="2">The sequence shown here is derived from an EMBL/GenBank/DDBJ whole genome shotgun (WGS) entry which is preliminary data.</text>
</comment>